<keyword evidence="8" id="KW-0547">Nucleotide-binding</keyword>
<dbReference type="CDD" id="cd03192">
    <property type="entry name" value="GST_C_Sigma_like"/>
    <property type="match status" value="1"/>
</dbReference>
<dbReference type="FunFam" id="3.30.70.1230:FF:000050">
    <property type="entry name" value="Guanylate cyclase"/>
    <property type="match status" value="1"/>
</dbReference>
<dbReference type="PROSITE" id="PS50011">
    <property type="entry name" value="PROTEIN_KINASE_DOM"/>
    <property type="match status" value="1"/>
</dbReference>
<comment type="catalytic activity">
    <reaction evidence="15">
        <text>RX + glutathione = an S-substituted glutathione + a halide anion + H(+)</text>
        <dbReference type="Rhea" id="RHEA:16437"/>
        <dbReference type="ChEBI" id="CHEBI:15378"/>
        <dbReference type="ChEBI" id="CHEBI:16042"/>
        <dbReference type="ChEBI" id="CHEBI:17792"/>
        <dbReference type="ChEBI" id="CHEBI:57925"/>
        <dbReference type="ChEBI" id="CHEBI:90779"/>
        <dbReference type="EC" id="2.5.1.18"/>
    </reaction>
</comment>
<dbReference type="Pfam" id="PF14497">
    <property type="entry name" value="GST_C_3"/>
    <property type="match status" value="1"/>
</dbReference>
<dbReference type="GO" id="GO:0001653">
    <property type="term" value="F:peptide receptor activity"/>
    <property type="evidence" value="ECO:0007669"/>
    <property type="project" value="TreeGrafter"/>
</dbReference>
<evidence type="ECO:0000259" key="23">
    <source>
        <dbReference type="PROSITE" id="PS50405"/>
    </source>
</evidence>
<feature type="domain" description="GST C-terminal" evidence="23">
    <location>
        <begin position="1171"/>
        <end position="1294"/>
    </location>
</feature>
<keyword evidence="25" id="KW-1185">Reference proteome</keyword>
<dbReference type="GO" id="GO:0005524">
    <property type="term" value="F:ATP binding"/>
    <property type="evidence" value="ECO:0007669"/>
    <property type="project" value="InterPro"/>
</dbReference>
<keyword evidence="18" id="KW-0175">Coiled coil</keyword>
<dbReference type="InterPro" id="IPR004045">
    <property type="entry name" value="Glutathione_S-Trfase_N"/>
</dbReference>
<dbReference type="SMART" id="SM00220">
    <property type="entry name" value="S_TKc"/>
    <property type="match status" value="1"/>
</dbReference>
<evidence type="ECO:0000256" key="19">
    <source>
        <dbReference type="SAM" id="Phobius"/>
    </source>
</evidence>
<evidence type="ECO:0000256" key="4">
    <source>
        <dbReference type="ARBA" id="ARBA00022475"/>
    </source>
</evidence>
<comment type="subcellular location">
    <subcellularLocation>
        <location evidence="2">Cell membrane</location>
    </subcellularLocation>
    <subcellularLocation>
        <location evidence="3">Membrane</location>
        <topology evidence="3">Single-pass type I membrane protein</topology>
    </subcellularLocation>
</comment>
<evidence type="ECO:0000256" key="3">
    <source>
        <dbReference type="ARBA" id="ARBA00004479"/>
    </source>
</evidence>
<dbReference type="PANTHER" id="PTHR11920:SF503">
    <property type="entry name" value="RECEPTOR-TYPE GUANYLATE CYCLASE GCY-9"/>
    <property type="match status" value="1"/>
</dbReference>
<evidence type="ECO:0000259" key="20">
    <source>
        <dbReference type="PROSITE" id="PS50011"/>
    </source>
</evidence>
<evidence type="ECO:0000313" key="25">
    <source>
        <dbReference type="Proteomes" id="UP001175271"/>
    </source>
</evidence>
<dbReference type="SUPFAM" id="SSF53822">
    <property type="entry name" value="Periplasmic binding protein-like I"/>
    <property type="match status" value="1"/>
</dbReference>
<dbReference type="SUPFAM" id="SSF56112">
    <property type="entry name" value="Protein kinase-like (PK-like)"/>
    <property type="match status" value="1"/>
</dbReference>
<dbReference type="FunFam" id="3.40.30.10:FF:000035">
    <property type="entry name" value="hematopoietic prostaglandin D synthase"/>
    <property type="match status" value="1"/>
</dbReference>
<feature type="transmembrane region" description="Helical" evidence="19">
    <location>
        <begin position="15"/>
        <end position="33"/>
    </location>
</feature>
<dbReference type="SFLD" id="SFLDS00019">
    <property type="entry name" value="Glutathione_Transferase_(cytos"/>
    <property type="match status" value="1"/>
</dbReference>
<dbReference type="Gene3D" id="3.40.50.2300">
    <property type="match status" value="2"/>
</dbReference>
<dbReference type="GO" id="GO:0005886">
    <property type="term" value="C:plasma membrane"/>
    <property type="evidence" value="ECO:0007669"/>
    <property type="project" value="UniProtKB-SubCell"/>
</dbReference>
<dbReference type="InterPro" id="IPR018297">
    <property type="entry name" value="A/G_cyclase_CS"/>
</dbReference>
<dbReference type="FunFam" id="1.20.1050.10:FF:000030">
    <property type="entry name" value="Glutathione S-transferase S1"/>
    <property type="match status" value="1"/>
</dbReference>
<dbReference type="Gene3D" id="1.20.1050.10">
    <property type="match status" value="1"/>
</dbReference>
<organism evidence="24 25">
    <name type="scientific">Steinernema hermaphroditum</name>
    <dbReference type="NCBI Taxonomy" id="289476"/>
    <lineage>
        <taxon>Eukaryota</taxon>
        <taxon>Metazoa</taxon>
        <taxon>Ecdysozoa</taxon>
        <taxon>Nematoda</taxon>
        <taxon>Chromadorea</taxon>
        <taxon>Rhabditida</taxon>
        <taxon>Tylenchina</taxon>
        <taxon>Panagrolaimomorpha</taxon>
        <taxon>Strongyloidoidea</taxon>
        <taxon>Steinernematidae</taxon>
        <taxon>Steinernema</taxon>
    </lineage>
</organism>
<evidence type="ECO:0000256" key="14">
    <source>
        <dbReference type="ARBA" id="ARBA00023293"/>
    </source>
</evidence>
<dbReference type="Pfam" id="PF07714">
    <property type="entry name" value="PK_Tyr_Ser-Thr"/>
    <property type="match status" value="1"/>
</dbReference>
<evidence type="ECO:0000259" key="22">
    <source>
        <dbReference type="PROSITE" id="PS50404"/>
    </source>
</evidence>
<dbReference type="GO" id="GO:0004364">
    <property type="term" value="F:glutathione transferase activity"/>
    <property type="evidence" value="ECO:0007669"/>
    <property type="project" value="UniProtKB-EC"/>
</dbReference>
<dbReference type="SUPFAM" id="SSF55073">
    <property type="entry name" value="Nucleotide cyclase"/>
    <property type="match status" value="1"/>
</dbReference>
<dbReference type="Pfam" id="PF01094">
    <property type="entry name" value="ANF_receptor"/>
    <property type="match status" value="1"/>
</dbReference>
<dbReference type="InterPro" id="IPR011009">
    <property type="entry name" value="Kinase-like_dom_sf"/>
</dbReference>
<feature type="domain" description="GST N-terminal" evidence="22">
    <location>
        <begin position="1092"/>
        <end position="1169"/>
    </location>
</feature>
<dbReference type="PANTHER" id="PTHR11920">
    <property type="entry name" value="GUANYLYL CYCLASE"/>
    <property type="match status" value="1"/>
</dbReference>
<evidence type="ECO:0000256" key="6">
    <source>
        <dbReference type="ARBA" id="ARBA00022692"/>
    </source>
</evidence>
<keyword evidence="12" id="KW-0325">Glycoprotein</keyword>
<dbReference type="PROSITE" id="PS50404">
    <property type="entry name" value="GST_NTER"/>
    <property type="match status" value="1"/>
</dbReference>
<dbReference type="SUPFAM" id="SSF47616">
    <property type="entry name" value="GST C-terminal domain-like"/>
    <property type="match status" value="1"/>
</dbReference>
<dbReference type="InterPro" id="IPR010987">
    <property type="entry name" value="Glutathione-S-Trfase_C-like"/>
</dbReference>
<dbReference type="EC" id="4.6.1.2" evidence="17"/>
<evidence type="ECO:0000259" key="21">
    <source>
        <dbReference type="PROSITE" id="PS50125"/>
    </source>
</evidence>
<dbReference type="GO" id="GO:0035556">
    <property type="term" value="P:intracellular signal transduction"/>
    <property type="evidence" value="ECO:0007669"/>
    <property type="project" value="InterPro"/>
</dbReference>
<dbReference type="Proteomes" id="UP001175271">
    <property type="component" value="Unassembled WGS sequence"/>
</dbReference>
<dbReference type="InterPro" id="IPR029787">
    <property type="entry name" value="Nucleotide_cyclase"/>
</dbReference>
<evidence type="ECO:0000256" key="16">
    <source>
        <dbReference type="RuleBase" id="RU000405"/>
    </source>
</evidence>
<dbReference type="InterPro" id="IPR001054">
    <property type="entry name" value="A/G_cyclase"/>
</dbReference>
<evidence type="ECO:0000256" key="9">
    <source>
        <dbReference type="ARBA" id="ARBA00022989"/>
    </source>
</evidence>
<dbReference type="InterPro" id="IPR028082">
    <property type="entry name" value="Peripla_BP_I"/>
</dbReference>
<dbReference type="GO" id="GO:0004383">
    <property type="term" value="F:guanylate cyclase activity"/>
    <property type="evidence" value="ECO:0007669"/>
    <property type="project" value="UniProtKB-EC"/>
</dbReference>
<dbReference type="InterPro" id="IPR004046">
    <property type="entry name" value="GST_C"/>
</dbReference>
<dbReference type="Pfam" id="PF02798">
    <property type="entry name" value="GST_N"/>
    <property type="match status" value="1"/>
</dbReference>
<keyword evidence="11" id="KW-0675">Receptor</keyword>
<evidence type="ECO:0000256" key="7">
    <source>
        <dbReference type="ARBA" id="ARBA00022729"/>
    </source>
</evidence>
<feature type="transmembrane region" description="Helical" evidence="19">
    <location>
        <begin position="45"/>
        <end position="67"/>
    </location>
</feature>
<dbReference type="SFLD" id="SFLDG01205">
    <property type="entry name" value="AMPS.1"/>
    <property type="match status" value="1"/>
</dbReference>
<evidence type="ECO:0000256" key="11">
    <source>
        <dbReference type="ARBA" id="ARBA00023170"/>
    </source>
</evidence>
<evidence type="ECO:0000256" key="10">
    <source>
        <dbReference type="ARBA" id="ARBA00023136"/>
    </source>
</evidence>
<dbReference type="Gene3D" id="3.40.30.10">
    <property type="entry name" value="Glutaredoxin"/>
    <property type="match status" value="1"/>
</dbReference>
<evidence type="ECO:0000256" key="2">
    <source>
        <dbReference type="ARBA" id="ARBA00004236"/>
    </source>
</evidence>
<sequence>MCHASVKLTLKLKSLMATYFLSVLFAGGATPSLDRIRATPEEFSMSAVHVAAAVLVALATIAGANVIQIAHLQPNNPNIAHEPNVLKLCASDLKERNILPKEIELQVHTMESCNRYSGVEHAAYLHYKENASVYFGPGCNNEMLVIGRLASRWNVPIIAHMSGDDILSDRTVFPTLGSVALTSASEMARATIAYLKLYKWKQIGLVRPTLDFERLSVYSLKHLIKDQDITINMEMELDPYMSPDEIMGTRKLQTLGKYARIIVVELGMDLHSVRSFMVAIARLRMNTNDFVYILPWLAHINDHYPWESNNIDKNEVRYAFNEAIIITAHGYDKKFYDEFRDRFAQVTGVISSHYATLSYMSLYDAMFLYGLAIRDAYDDTRNNTIFLNGSFIWDKMTSRQFIGSTGQVLINNNAVRVPSYATYYVSNGTMKIVVELTAKLGDKVKCAVTQSECSEHVAHEVIPNYWSSYDGNLPGDMPKCGFDGSLCDYTTIFIIVGVICFFGVVGPIGYFIYIKQKERLLYDMTWRLPREQVQLLEHGGGKSESSINKSVTSGSVAGSIGKANSKISAKQAIANGVRLTVKRYQQTRNLTFPKHDLINLKELKLIENENLNKFYGICFNQQNELLVLWILCARGSLEDILFNDELKLGRNFQVSFAKDVVKGLHFLHTSNLKYHGLLCLQNCLVDSNWTVKLTNFVTEQIISDKLLHNELKFYTVEDEDDSTVGEDEHSIFDRKYVQQAPEIIRDLISTKFLPPGSQAADVYSLGMVLYQILFRVEPFYEREMSIQKIMQMIAMANEDDSLIRPTFPSQHGGEETYNLQLLSCIEACWLELPEMRPNIKKIKTLVNANLKTTGKGSLVDQMMKMMEDYTTNLEALVKERTSMLEEAQQQADRLLNNMLPKSIAEDLKVGKPVVPQLYPCATVLFSDIRGFTKISSTSTPLQIVTFLNDMFSGFDAIIAKHDAYKVETIGDAYMIVSGVPNENGNYHVQHIADIALKMRTFVSNFKLAHRPEEQMMVRIGFHSGSVAAGVVGIAAPRYCLFGDTVNMASRMESTGVANKIQARCLGPNQFDSLQHNAFVLAFGIPVKMPIIPQYKLTYFNAMGRAEPIRMLFAYAGVNYKDERIEKEQWPAMKSKFPFGQLPVLEMDGKVLAQSHAIEKFLARIFGMAGSDDWESAKIDELVFGVEDLVQKTSAWFKEEDEKKKIEIFRTLVETDINPFLTRYQNILTENGTGHFIGKDMTLADISIFCLLHYFGTKLLPGHLEKYPELKAFVASIASNPKIKEWIEKRPKTDV</sequence>
<feature type="coiled-coil region" evidence="18">
    <location>
        <begin position="859"/>
        <end position="897"/>
    </location>
</feature>
<keyword evidence="7" id="KW-0732">Signal</keyword>
<dbReference type="CDD" id="cd07302">
    <property type="entry name" value="CHD"/>
    <property type="match status" value="1"/>
</dbReference>
<dbReference type="InterPro" id="IPR001245">
    <property type="entry name" value="Ser-Thr/Tyr_kinase_cat_dom"/>
</dbReference>
<dbReference type="InterPro" id="IPR000719">
    <property type="entry name" value="Prot_kinase_dom"/>
</dbReference>
<dbReference type="Gene3D" id="1.10.510.10">
    <property type="entry name" value="Transferase(Phosphotransferase) domain 1"/>
    <property type="match status" value="1"/>
</dbReference>
<evidence type="ECO:0000256" key="8">
    <source>
        <dbReference type="ARBA" id="ARBA00022741"/>
    </source>
</evidence>
<dbReference type="GO" id="GO:0007606">
    <property type="term" value="P:sensory perception of chemical stimulus"/>
    <property type="evidence" value="ECO:0007669"/>
    <property type="project" value="UniProtKB-ARBA"/>
</dbReference>
<dbReference type="PROSITE" id="PS50405">
    <property type="entry name" value="GST_CTER"/>
    <property type="match status" value="1"/>
</dbReference>
<evidence type="ECO:0000256" key="17">
    <source>
        <dbReference type="RuleBase" id="RU003431"/>
    </source>
</evidence>
<comment type="catalytic activity">
    <reaction evidence="1 17">
        <text>GTP = 3',5'-cyclic GMP + diphosphate</text>
        <dbReference type="Rhea" id="RHEA:13665"/>
        <dbReference type="ChEBI" id="CHEBI:33019"/>
        <dbReference type="ChEBI" id="CHEBI:37565"/>
        <dbReference type="ChEBI" id="CHEBI:57746"/>
        <dbReference type="EC" id="4.6.1.2"/>
    </reaction>
</comment>
<gene>
    <name evidence="24" type="ORF">QR680_002176</name>
</gene>
<protein>
    <recommendedName>
        <fullName evidence="17">Guanylate cyclase</fullName>
        <ecNumber evidence="17">4.6.1.2</ecNumber>
    </recommendedName>
</protein>
<keyword evidence="4" id="KW-1003">Cell membrane</keyword>
<evidence type="ECO:0000256" key="13">
    <source>
        <dbReference type="ARBA" id="ARBA00023239"/>
    </source>
</evidence>
<accession>A0AA39H2I3</accession>
<dbReference type="InterPro" id="IPR036282">
    <property type="entry name" value="Glutathione-S-Trfase_C_sf"/>
</dbReference>
<dbReference type="SUPFAM" id="SSF52833">
    <property type="entry name" value="Thioredoxin-like"/>
    <property type="match status" value="1"/>
</dbReference>
<dbReference type="Pfam" id="PF00211">
    <property type="entry name" value="Guanylate_cyc"/>
    <property type="match status" value="1"/>
</dbReference>
<evidence type="ECO:0000256" key="5">
    <source>
        <dbReference type="ARBA" id="ARBA00022679"/>
    </source>
</evidence>
<keyword evidence="14 17" id="KW-0141">cGMP biosynthesis</keyword>
<dbReference type="GO" id="GO:0007168">
    <property type="term" value="P:receptor guanylyl cyclase signaling pathway"/>
    <property type="evidence" value="ECO:0007669"/>
    <property type="project" value="TreeGrafter"/>
</dbReference>
<dbReference type="EMBL" id="JAUCMV010000005">
    <property type="protein sequence ID" value="KAK0397571.1"/>
    <property type="molecule type" value="Genomic_DNA"/>
</dbReference>
<dbReference type="PROSITE" id="PS00452">
    <property type="entry name" value="GUANYLATE_CYCLASE_1"/>
    <property type="match status" value="1"/>
</dbReference>
<dbReference type="CDD" id="cd06352">
    <property type="entry name" value="PBP1_NPR_GC-like"/>
    <property type="match status" value="1"/>
</dbReference>
<feature type="domain" description="Protein kinase" evidence="20">
    <location>
        <begin position="533"/>
        <end position="850"/>
    </location>
</feature>
<reference evidence="24" key="1">
    <citation type="submission" date="2023-06" db="EMBL/GenBank/DDBJ databases">
        <title>Genomic analysis of the entomopathogenic nematode Steinernema hermaphroditum.</title>
        <authorList>
            <person name="Schwarz E.M."/>
            <person name="Heppert J.K."/>
            <person name="Baniya A."/>
            <person name="Schwartz H.T."/>
            <person name="Tan C.-H."/>
            <person name="Antoshechkin I."/>
            <person name="Sternberg P.W."/>
            <person name="Goodrich-Blair H."/>
            <person name="Dillman A.R."/>
        </authorList>
    </citation>
    <scope>NUCLEOTIDE SEQUENCE</scope>
    <source>
        <strain evidence="24">PS9179</strain>
        <tissue evidence="24">Whole animal</tissue>
    </source>
</reference>
<keyword evidence="13 16" id="KW-0456">Lyase</keyword>
<dbReference type="CDD" id="cd03039">
    <property type="entry name" value="GST_N_Sigma_like"/>
    <property type="match status" value="1"/>
</dbReference>
<proteinExistence type="inferred from homology"/>
<dbReference type="GO" id="GO:0004602">
    <property type="term" value="F:glutathione peroxidase activity"/>
    <property type="evidence" value="ECO:0007669"/>
    <property type="project" value="UniProtKB-ARBA"/>
</dbReference>
<keyword evidence="6 19" id="KW-0812">Transmembrane</keyword>
<keyword evidence="10 19" id="KW-0472">Membrane</keyword>
<name>A0AA39H2I3_9BILA</name>
<dbReference type="SFLD" id="SFLDG00363">
    <property type="entry name" value="AMPS_(cytGST):_Alpha-__Mu-__Pi"/>
    <property type="match status" value="1"/>
</dbReference>
<dbReference type="GO" id="GO:0004016">
    <property type="term" value="F:adenylate cyclase activity"/>
    <property type="evidence" value="ECO:0007669"/>
    <property type="project" value="TreeGrafter"/>
</dbReference>
<dbReference type="Gene3D" id="3.30.70.1230">
    <property type="entry name" value="Nucleotide cyclase"/>
    <property type="match status" value="1"/>
</dbReference>
<comment type="similarity">
    <text evidence="16">Belongs to the adenylyl cyclase class-4/guanylyl cyclase family.</text>
</comment>
<feature type="transmembrane region" description="Helical" evidence="19">
    <location>
        <begin position="492"/>
        <end position="514"/>
    </location>
</feature>
<dbReference type="InterPro" id="IPR040079">
    <property type="entry name" value="Glutathione_S-Trfase"/>
</dbReference>
<evidence type="ECO:0000256" key="15">
    <source>
        <dbReference type="ARBA" id="ARBA00047960"/>
    </source>
</evidence>
<evidence type="ECO:0000313" key="24">
    <source>
        <dbReference type="EMBL" id="KAK0397571.1"/>
    </source>
</evidence>
<dbReference type="GO" id="GO:0004672">
    <property type="term" value="F:protein kinase activity"/>
    <property type="evidence" value="ECO:0007669"/>
    <property type="project" value="InterPro"/>
</dbReference>
<feature type="domain" description="Guanylate cyclase" evidence="21">
    <location>
        <begin position="922"/>
        <end position="1052"/>
    </location>
</feature>
<evidence type="ECO:0000256" key="1">
    <source>
        <dbReference type="ARBA" id="ARBA00001436"/>
    </source>
</evidence>
<dbReference type="PROSITE" id="PS50125">
    <property type="entry name" value="GUANYLATE_CYCLASE_2"/>
    <property type="match status" value="1"/>
</dbReference>
<comment type="caution">
    <text evidence="24">The sequence shown here is derived from an EMBL/GenBank/DDBJ whole genome shotgun (WGS) entry which is preliminary data.</text>
</comment>
<dbReference type="SMART" id="SM00044">
    <property type="entry name" value="CYCc"/>
    <property type="match status" value="1"/>
</dbReference>
<evidence type="ECO:0000256" key="12">
    <source>
        <dbReference type="ARBA" id="ARBA00023180"/>
    </source>
</evidence>
<keyword evidence="5" id="KW-0808">Transferase</keyword>
<keyword evidence="9 19" id="KW-1133">Transmembrane helix</keyword>
<dbReference type="InterPro" id="IPR001828">
    <property type="entry name" value="ANF_lig-bd_rcpt"/>
</dbReference>
<evidence type="ECO:0000256" key="18">
    <source>
        <dbReference type="SAM" id="Coils"/>
    </source>
</evidence>
<dbReference type="InterPro" id="IPR050401">
    <property type="entry name" value="Cyclic_nucleotide_synthase"/>
</dbReference>
<dbReference type="InterPro" id="IPR036249">
    <property type="entry name" value="Thioredoxin-like_sf"/>
</dbReference>